<keyword evidence="1" id="KW-0812">Transmembrane</keyword>
<sequence>MKIKRSGFVYRCAYGLMDKDARPSTVNLCPLFWKFVFMFLLGWWFFFLSYMIGCVIIVIIYVFGFFFAARPTIFKGEENILFPMMHYTTWPTTPNGKRIWPIWFVLGGLAIWLAYAKRSVATSAVIDLAASLAAPTAFWNGFGMTATCFILFSLGYKFLKSESWLLFRFWCRAKKEKVCPIIEVVD</sequence>
<feature type="transmembrane region" description="Helical" evidence="1">
    <location>
        <begin position="137"/>
        <end position="159"/>
    </location>
</feature>
<keyword evidence="1" id="KW-1133">Transmembrane helix</keyword>
<accession>A0A0G1U4V0</accession>
<evidence type="ECO:0000313" key="2">
    <source>
        <dbReference type="EMBL" id="KKU89092.1"/>
    </source>
</evidence>
<comment type="caution">
    <text evidence="2">The sequence shown here is derived from an EMBL/GenBank/DDBJ whole genome shotgun (WGS) entry which is preliminary data.</text>
</comment>
<protein>
    <submittedName>
        <fullName evidence="2">Uncharacterized protein</fullName>
    </submittedName>
</protein>
<name>A0A0G1U4V0_9BACT</name>
<dbReference type="AlphaFoldDB" id="A0A0G1U4V0"/>
<feature type="transmembrane region" description="Helical" evidence="1">
    <location>
        <begin position="50"/>
        <end position="69"/>
    </location>
</feature>
<evidence type="ECO:0000256" key="1">
    <source>
        <dbReference type="SAM" id="Phobius"/>
    </source>
</evidence>
<feature type="transmembrane region" description="Helical" evidence="1">
    <location>
        <begin position="99"/>
        <end position="117"/>
    </location>
</feature>
<evidence type="ECO:0000313" key="3">
    <source>
        <dbReference type="Proteomes" id="UP000033882"/>
    </source>
</evidence>
<gene>
    <name evidence="2" type="ORF">UY19_C0019G0009</name>
</gene>
<organism evidence="2 3">
    <name type="scientific">Candidatus Wolfebacteria bacterium GW2011_GWA2_47_9b</name>
    <dbReference type="NCBI Taxonomy" id="1619005"/>
    <lineage>
        <taxon>Bacteria</taxon>
        <taxon>Candidatus Wolfeibacteriota</taxon>
    </lineage>
</organism>
<dbReference type="Proteomes" id="UP000033882">
    <property type="component" value="Unassembled WGS sequence"/>
</dbReference>
<dbReference type="EMBL" id="LCPB01000019">
    <property type="protein sequence ID" value="KKU89092.1"/>
    <property type="molecule type" value="Genomic_DNA"/>
</dbReference>
<keyword evidence="1" id="KW-0472">Membrane</keyword>
<proteinExistence type="predicted"/>
<reference evidence="2 3" key="1">
    <citation type="journal article" date="2015" name="Nature">
        <title>rRNA introns, odd ribosomes, and small enigmatic genomes across a large radiation of phyla.</title>
        <authorList>
            <person name="Brown C.T."/>
            <person name="Hug L.A."/>
            <person name="Thomas B.C."/>
            <person name="Sharon I."/>
            <person name="Castelle C.J."/>
            <person name="Singh A."/>
            <person name="Wilkins M.J."/>
            <person name="Williams K.H."/>
            <person name="Banfield J.F."/>
        </authorList>
    </citation>
    <scope>NUCLEOTIDE SEQUENCE [LARGE SCALE GENOMIC DNA]</scope>
</reference>